<proteinExistence type="predicted"/>
<name>A0A380MTZ3_9GAMM</name>
<evidence type="ECO:0000313" key="1">
    <source>
        <dbReference type="EMBL" id="SUO95526.1"/>
    </source>
</evidence>
<protein>
    <recommendedName>
        <fullName evidence="3">Nucleotidyltransferase</fullName>
    </recommendedName>
</protein>
<reference evidence="1 2" key="1">
    <citation type="submission" date="2018-06" db="EMBL/GenBank/DDBJ databases">
        <authorList>
            <consortium name="Pathogen Informatics"/>
            <person name="Doyle S."/>
        </authorList>
    </citation>
    <scope>NUCLEOTIDE SEQUENCE [LARGE SCALE GENOMIC DNA]</scope>
    <source>
        <strain evidence="1 2">NCTC13337</strain>
    </source>
</reference>
<accession>A0A380MTZ3</accession>
<evidence type="ECO:0008006" key="3">
    <source>
        <dbReference type="Google" id="ProtNLM"/>
    </source>
</evidence>
<dbReference type="Proteomes" id="UP000254601">
    <property type="component" value="Unassembled WGS sequence"/>
</dbReference>
<dbReference type="AlphaFoldDB" id="A0A380MTZ3"/>
<evidence type="ECO:0000313" key="2">
    <source>
        <dbReference type="Proteomes" id="UP000254601"/>
    </source>
</evidence>
<gene>
    <name evidence="1" type="ORF">NCTC13337_01425</name>
</gene>
<dbReference type="EMBL" id="UHIC01000001">
    <property type="protein sequence ID" value="SUO95526.1"/>
    <property type="molecule type" value="Genomic_DNA"/>
</dbReference>
<keyword evidence="2" id="KW-1185">Reference proteome</keyword>
<organism evidence="1 2">
    <name type="scientific">Suttonella ornithocola</name>
    <dbReference type="NCBI Taxonomy" id="279832"/>
    <lineage>
        <taxon>Bacteria</taxon>
        <taxon>Pseudomonadati</taxon>
        <taxon>Pseudomonadota</taxon>
        <taxon>Gammaproteobacteria</taxon>
        <taxon>Cardiobacteriales</taxon>
        <taxon>Cardiobacteriaceae</taxon>
        <taxon>Suttonella</taxon>
    </lineage>
</organism>
<dbReference type="RefSeq" id="WP_211268127.1">
    <property type="nucleotide sequence ID" value="NZ_LWHB01000110.1"/>
</dbReference>
<sequence length="214" mass="24596">MDFCYVIIGAKTQPLLTWLHQCGIDSNQIGLSKIPHARELYALFYDKQNAYHYRGLLSTMDAQELRLSTIPKDEKPLALLVVNKDGYSSYCKEYASYQQWLRERNESRYQATQSHGQGYDAKNMMHTFRLLETALEIAETGKVQIRRQNREELLAIKQGKYRYGTLIQRAECLLEEIEQAFEKSCLPEKVNTDAALSALVNARKSLYSNGSLAK</sequence>